<evidence type="ECO:0000313" key="2">
    <source>
        <dbReference type="Proteomes" id="UP000316030"/>
    </source>
</evidence>
<keyword evidence="2" id="KW-1185">Reference proteome</keyword>
<organism evidence="1 2">
    <name type="scientific">Thalassovita litoralis</name>
    <dbReference type="NCBI Taxonomy" id="1010611"/>
    <lineage>
        <taxon>Bacteria</taxon>
        <taxon>Pseudomonadati</taxon>
        <taxon>Pseudomonadota</taxon>
        <taxon>Alphaproteobacteria</taxon>
        <taxon>Rhodobacterales</taxon>
        <taxon>Roseobacteraceae</taxon>
        <taxon>Thalassovita</taxon>
    </lineage>
</organism>
<sequence length="346" mass="38773">MKKKGRAPSGHIVQHLESVRNFSFDQKVDLTSARLQFSTGKQLRQVCGTADAPLGERPILNTAKQVKAYYSGVIGTIGDRAECWTTRYPNMQADRDVELAFFEVLGKDLVKQYQSGKFTTAKDKRELATDLNVMRHYLKYEITNDAVLNLEMEKFRNPDKTVALLQRKASRDYERIAYWKSVDAKRRKATLDAFASALVAVSNDNPMTRPGLGQSLRTYTPTSRIVNSKNPALNVALNNLDRTVYGEKSYNNQMRRQAMAMARTKSSGSVMTLREHVPCTYSIPGKNCVSQEEFRSFNERQLAIDARNARTRSAAELAAIRAQAARIEAAERAAIAARGRGPAVIQ</sequence>
<accession>A0A521CLZ8</accession>
<gene>
    <name evidence="1" type="ORF">SAMN06265173_10710</name>
</gene>
<proteinExistence type="predicted"/>
<reference evidence="1 2" key="1">
    <citation type="submission" date="2017-05" db="EMBL/GenBank/DDBJ databases">
        <authorList>
            <person name="Varghese N."/>
            <person name="Submissions S."/>
        </authorList>
    </citation>
    <scope>NUCLEOTIDE SEQUENCE [LARGE SCALE GENOMIC DNA]</scope>
    <source>
        <strain evidence="1 2">DSM 29506</strain>
    </source>
</reference>
<dbReference type="EMBL" id="FXTO01000007">
    <property type="protein sequence ID" value="SMO59781.1"/>
    <property type="molecule type" value="Genomic_DNA"/>
</dbReference>
<name>A0A521CLZ8_9RHOB</name>
<dbReference type="AlphaFoldDB" id="A0A521CLZ8"/>
<dbReference type="Proteomes" id="UP000316030">
    <property type="component" value="Unassembled WGS sequence"/>
</dbReference>
<protein>
    <submittedName>
        <fullName evidence="1">Uncharacterized protein</fullName>
    </submittedName>
</protein>
<evidence type="ECO:0000313" key="1">
    <source>
        <dbReference type="EMBL" id="SMO59781.1"/>
    </source>
</evidence>